<proteinExistence type="predicted"/>
<gene>
    <name evidence="2" type="ORF">S03H2_36212</name>
</gene>
<feature type="region of interest" description="Disordered" evidence="1">
    <location>
        <begin position="43"/>
        <end position="74"/>
    </location>
</feature>
<reference evidence="2" key="1">
    <citation type="journal article" date="2014" name="Front. Microbiol.">
        <title>High frequency of phylogenetically diverse reductive dehalogenase-homologous genes in deep subseafloor sedimentary metagenomes.</title>
        <authorList>
            <person name="Kawai M."/>
            <person name="Futagami T."/>
            <person name="Toyoda A."/>
            <person name="Takaki Y."/>
            <person name="Nishi S."/>
            <person name="Hori S."/>
            <person name="Arai W."/>
            <person name="Tsubouchi T."/>
            <person name="Morono Y."/>
            <person name="Uchiyama I."/>
            <person name="Ito T."/>
            <person name="Fujiyama A."/>
            <person name="Inagaki F."/>
            <person name="Takami H."/>
        </authorList>
    </citation>
    <scope>NUCLEOTIDE SEQUENCE</scope>
    <source>
        <strain evidence="2">Expedition CK06-06</strain>
    </source>
</reference>
<sequence length="74" mass="8213">MSSQERIRLSSDWRGYRASEIIMVNKVVANALVGQGIGVYANPKKPVEKEPKKMNKDIKGAPKDKMLKSAPVTK</sequence>
<feature type="compositionally biased region" description="Basic and acidic residues" evidence="1">
    <location>
        <begin position="45"/>
        <end position="67"/>
    </location>
</feature>
<protein>
    <submittedName>
        <fullName evidence="2">Uncharacterized protein</fullName>
    </submittedName>
</protein>
<evidence type="ECO:0000256" key="1">
    <source>
        <dbReference type="SAM" id="MobiDB-lite"/>
    </source>
</evidence>
<accession>X1G8C8</accession>
<dbReference type="EMBL" id="BARU01022208">
    <property type="protein sequence ID" value="GAH54161.1"/>
    <property type="molecule type" value="Genomic_DNA"/>
</dbReference>
<evidence type="ECO:0000313" key="2">
    <source>
        <dbReference type="EMBL" id="GAH54161.1"/>
    </source>
</evidence>
<organism evidence="2">
    <name type="scientific">marine sediment metagenome</name>
    <dbReference type="NCBI Taxonomy" id="412755"/>
    <lineage>
        <taxon>unclassified sequences</taxon>
        <taxon>metagenomes</taxon>
        <taxon>ecological metagenomes</taxon>
    </lineage>
</organism>
<dbReference type="AlphaFoldDB" id="X1G8C8"/>
<name>X1G8C8_9ZZZZ</name>
<comment type="caution">
    <text evidence="2">The sequence shown here is derived from an EMBL/GenBank/DDBJ whole genome shotgun (WGS) entry which is preliminary data.</text>
</comment>